<keyword evidence="1" id="KW-0812">Transmembrane</keyword>
<feature type="transmembrane region" description="Helical" evidence="1">
    <location>
        <begin position="105"/>
        <end position="127"/>
    </location>
</feature>
<evidence type="ECO:0000313" key="2">
    <source>
        <dbReference type="EMBL" id="RDU60918.1"/>
    </source>
</evidence>
<name>A0A3D8I6Z4_9HELI</name>
<comment type="caution">
    <text evidence="2">The sequence shown here is derived from an EMBL/GenBank/DDBJ whole genome shotgun (WGS) entry which is preliminary data.</text>
</comment>
<feature type="transmembrane region" description="Helical" evidence="1">
    <location>
        <begin position="38"/>
        <end position="58"/>
    </location>
</feature>
<keyword evidence="1" id="KW-1133">Transmembrane helix</keyword>
<proteinExistence type="predicted"/>
<evidence type="ECO:0000256" key="1">
    <source>
        <dbReference type="SAM" id="Phobius"/>
    </source>
</evidence>
<sequence>MDIYDLFSWVFLFVILSLVIWLIYPLIRTKSKFIQSCFNSFAIIVILIFFVGFFLQIIDEIARPSFGVLFTIWACMVWITYPYLSKFHKNMQLNPISLPQKIFHYFFISLTSLFIMVLLGIIITNIWRP</sequence>
<accession>A0A3D8I6Z4</accession>
<dbReference type="Proteomes" id="UP000256379">
    <property type="component" value="Unassembled WGS sequence"/>
</dbReference>
<evidence type="ECO:0000313" key="3">
    <source>
        <dbReference type="Proteomes" id="UP000256379"/>
    </source>
</evidence>
<keyword evidence="1" id="KW-0472">Membrane</keyword>
<feature type="transmembrane region" description="Helical" evidence="1">
    <location>
        <begin position="64"/>
        <end position="84"/>
    </location>
</feature>
<feature type="transmembrane region" description="Helical" evidence="1">
    <location>
        <begin position="6"/>
        <end position="26"/>
    </location>
</feature>
<dbReference type="AlphaFoldDB" id="A0A3D8I6Z4"/>
<organism evidence="2 3">
    <name type="scientific">Helicobacter didelphidarum</name>
    <dbReference type="NCBI Taxonomy" id="2040648"/>
    <lineage>
        <taxon>Bacteria</taxon>
        <taxon>Pseudomonadati</taxon>
        <taxon>Campylobacterota</taxon>
        <taxon>Epsilonproteobacteria</taxon>
        <taxon>Campylobacterales</taxon>
        <taxon>Helicobacteraceae</taxon>
        <taxon>Helicobacter</taxon>
    </lineage>
</organism>
<reference evidence="2 3" key="1">
    <citation type="submission" date="2018-04" db="EMBL/GenBank/DDBJ databases">
        <title>Novel Campyloabacter and Helicobacter Species and Strains.</title>
        <authorList>
            <person name="Mannion A.J."/>
            <person name="Shen Z."/>
            <person name="Fox J.G."/>
        </authorList>
    </citation>
    <scope>NUCLEOTIDE SEQUENCE [LARGE SCALE GENOMIC DNA]</scope>
    <source>
        <strain evidence="2 3">MIT 17-337</strain>
    </source>
</reference>
<protein>
    <submittedName>
        <fullName evidence="2">Uncharacterized protein</fullName>
    </submittedName>
</protein>
<dbReference type="EMBL" id="NXLQ01000072">
    <property type="protein sequence ID" value="RDU60918.1"/>
    <property type="molecule type" value="Genomic_DNA"/>
</dbReference>
<gene>
    <name evidence="2" type="ORF">CQA53_10515</name>
</gene>
<keyword evidence="3" id="KW-1185">Reference proteome</keyword>